<dbReference type="Pfam" id="PF00672">
    <property type="entry name" value="HAMP"/>
    <property type="match status" value="1"/>
</dbReference>
<dbReference type="PANTHER" id="PTHR43711">
    <property type="entry name" value="TWO-COMPONENT HISTIDINE KINASE"/>
    <property type="match status" value="1"/>
</dbReference>
<keyword evidence="6" id="KW-0808">Transferase</keyword>
<keyword evidence="7 16" id="KW-0812">Transmembrane</keyword>
<reference evidence="19 20" key="1">
    <citation type="submission" date="2019-05" db="EMBL/GenBank/DDBJ databases">
        <authorList>
            <person name="Lee S.D."/>
        </authorList>
    </citation>
    <scope>NUCLEOTIDE SEQUENCE [LARGE SCALE GENOMIC DNA]</scope>
    <source>
        <strain evidence="19 20">C5-26</strain>
    </source>
</reference>
<evidence type="ECO:0000256" key="6">
    <source>
        <dbReference type="ARBA" id="ARBA00022679"/>
    </source>
</evidence>
<dbReference type="InterPro" id="IPR036097">
    <property type="entry name" value="HisK_dim/P_sf"/>
</dbReference>
<evidence type="ECO:0000256" key="4">
    <source>
        <dbReference type="ARBA" id="ARBA00022475"/>
    </source>
</evidence>
<evidence type="ECO:0000256" key="5">
    <source>
        <dbReference type="ARBA" id="ARBA00022553"/>
    </source>
</evidence>
<dbReference type="GO" id="GO:0005524">
    <property type="term" value="F:ATP binding"/>
    <property type="evidence" value="ECO:0007669"/>
    <property type="project" value="UniProtKB-KW"/>
</dbReference>
<dbReference type="EC" id="2.7.13.3" evidence="3"/>
<reference evidence="19 20" key="2">
    <citation type="submission" date="2019-08" db="EMBL/GenBank/DDBJ databases">
        <title>Jejuicoccus antrihumi gen. nov., sp. nov., a new member of the family Dermacoccaceae isolated from a cave.</title>
        <authorList>
            <person name="Schumann P."/>
            <person name="Kim I.S."/>
        </authorList>
    </citation>
    <scope>NUCLEOTIDE SEQUENCE [LARGE SCALE GENOMIC DNA]</scope>
    <source>
        <strain evidence="19 20">C5-26</strain>
    </source>
</reference>
<dbReference type="InterPro" id="IPR005467">
    <property type="entry name" value="His_kinase_dom"/>
</dbReference>
<dbReference type="AlphaFoldDB" id="A0A563DY32"/>
<dbReference type="Pfam" id="PF00512">
    <property type="entry name" value="HisKA"/>
    <property type="match status" value="1"/>
</dbReference>
<dbReference type="FunFam" id="3.30.565.10:FF:000013">
    <property type="entry name" value="Two-component sensor histidine kinase"/>
    <property type="match status" value="1"/>
</dbReference>
<dbReference type="InterPro" id="IPR047669">
    <property type="entry name" value="MtrAB_MtrB"/>
</dbReference>
<dbReference type="GO" id="GO:0000155">
    <property type="term" value="F:phosphorelay sensor kinase activity"/>
    <property type="evidence" value="ECO:0007669"/>
    <property type="project" value="InterPro"/>
</dbReference>
<evidence type="ECO:0000313" key="20">
    <source>
        <dbReference type="Proteomes" id="UP000320244"/>
    </source>
</evidence>
<keyword evidence="9 19" id="KW-0418">Kinase</keyword>
<evidence type="ECO:0000259" key="17">
    <source>
        <dbReference type="PROSITE" id="PS50109"/>
    </source>
</evidence>
<feature type="domain" description="Histidine kinase" evidence="17">
    <location>
        <begin position="292"/>
        <end position="508"/>
    </location>
</feature>
<dbReference type="PANTHER" id="PTHR43711:SF1">
    <property type="entry name" value="HISTIDINE KINASE 1"/>
    <property type="match status" value="1"/>
</dbReference>
<proteinExistence type="predicted"/>
<dbReference type="SMART" id="SM00388">
    <property type="entry name" value="HisKA"/>
    <property type="match status" value="1"/>
</dbReference>
<evidence type="ECO:0000256" key="12">
    <source>
        <dbReference type="ARBA" id="ARBA00023012"/>
    </source>
</evidence>
<feature type="transmembrane region" description="Helical" evidence="16">
    <location>
        <begin position="23"/>
        <end position="47"/>
    </location>
</feature>
<dbReference type="FunFam" id="1.10.287.130:FF:000010">
    <property type="entry name" value="Two-component sensor histidine kinase"/>
    <property type="match status" value="1"/>
</dbReference>
<evidence type="ECO:0000256" key="9">
    <source>
        <dbReference type="ARBA" id="ARBA00022777"/>
    </source>
</evidence>
<keyword evidence="8" id="KW-0547">Nucleotide-binding</keyword>
<keyword evidence="12" id="KW-0902">Two-component regulatory system</keyword>
<evidence type="ECO:0000256" key="10">
    <source>
        <dbReference type="ARBA" id="ARBA00022840"/>
    </source>
</evidence>
<keyword evidence="20" id="KW-1185">Reference proteome</keyword>
<evidence type="ECO:0000256" key="3">
    <source>
        <dbReference type="ARBA" id="ARBA00012438"/>
    </source>
</evidence>
<evidence type="ECO:0000313" key="19">
    <source>
        <dbReference type="EMBL" id="TWP35137.1"/>
    </source>
</evidence>
<dbReference type="SUPFAM" id="SSF47384">
    <property type="entry name" value="Homodimeric domain of signal transducing histidine kinase"/>
    <property type="match status" value="1"/>
</dbReference>
<protein>
    <recommendedName>
        <fullName evidence="14">Sensor histidine kinase MtrB</fullName>
        <ecNumber evidence="3">2.7.13.3</ecNumber>
    </recommendedName>
</protein>
<dbReference type="GO" id="GO:0005886">
    <property type="term" value="C:plasma membrane"/>
    <property type="evidence" value="ECO:0007669"/>
    <property type="project" value="UniProtKB-SubCell"/>
</dbReference>
<keyword evidence="5" id="KW-0597">Phosphoprotein</keyword>
<dbReference type="NCBIfam" id="NF040691">
    <property type="entry name" value="MtrAB_MtrB"/>
    <property type="match status" value="1"/>
</dbReference>
<feature type="compositionally biased region" description="Gly residues" evidence="15">
    <location>
        <begin position="532"/>
        <end position="541"/>
    </location>
</feature>
<gene>
    <name evidence="19" type="ORF">FGL98_15225</name>
</gene>
<dbReference type="InterPro" id="IPR003660">
    <property type="entry name" value="HAMP_dom"/>
</dbReference>
<evidence type="ECO:0000256" key="14">
    <source>
        <dbReference type="ARBA" id="ARBA00035305"/>
    </source>
</evidence>
<organism evidence="19 20">
    <name type="scientific">Leekyejoonella antrihumi</name>
    <dbReference type="NCBI Taxonomy" id="1660198"/>
    <lineage>
        <taxon>Bacteria</taxon>
        <taxon>Bacillati</taxon>
        <taxon>Actinomycetota</taxon>
        <taxon>Actinomycetes</taxon>
        <taxon>Micrococcales</taxon>
        <taxon>Dermacoccaceae</taxon>
        <taxon>Leekyejoonella</taxon>
    </lineage>
</organism>
<keyword evidence="11 16" id="KW-1133">Transmembrane helix</keyword>
<dbReference type="OrthoDB" id="9786919at2"/>
<evidence type="ECO:0000256" key="8">
    <source>
        <dbReference type="ARBA" id="ARBA00022741"/>
    </source>
</evidence>
<dbReference type="CDD" id="cd00082">
    <property type="entry name" value="HisKA"/>
    <property type="match status" value="1"/>
</dbReference>
<dbReference type="PRINTS" id="PR00344">
    <property type="entry name" value="BCTRLSENSOR"/>
</dbReference>
<feature type="region of interest" description="Disordered" evidence="15">
    <location>
        <begin position="513"/>
        <end position="554"/>
    </location>
</feature>
<dbReference type="PROSITE" id="PS50109">
    <property type="entry name" value="HIS_KIN"/>
    <property type="match status" value="1"/>
</dbReference>
<dbReference type="CDD" id="cd06225">
    <property type="entry name" value="HAMP"/>
    <property type="match status" value="1"/>
</dbReference>
<dbReference type="PROSITE" id="PS50885">
    <property type="entry name" value="HAMP"/>
    <property type="match status" value="1"/>
</dbReference>
<evidence type="ECO:0000256" key="11">
    <source>
        <dbReference type="ARBA" id="ARBA00022989"/>
    </source>
</evidence>
<comment type="caution">
    <text evidence="19">The sequence shown here is derived from an EMBL/GenBank/DDBJ whole genome shotgun (WGS) entry which is preliminary data.</text>
</comment>
<evidence type="ECO:0000256" key="15">
    <source>
        <dbReference type="SAM" id="MobiDB-lite"/>
    </source>
</evidence>
<dbReference type="SUPFAM" id="SSF55874">
    <property type="entry name" value="ATPase domain of HSP90 chaperone/DNA topoisomerase II/histidine kinase"/>
    <property type="match status" value="1"/>
</dbReference>
<dbReference type="InterPro" id="IPR004358">
    <property type="entry name" value="Sig_transdc_His_kin-like_C"/>
</dbReference>
<evidence type="ECO:0000256" key="2">
    <source>
        <dbReference type="ARBA" id="ARBA00004651"/>
    </source>
</evidence>
<evidence type="ECO:0000256" key="16">
    <source>
        <dbReference type="SAM" id="Phobius"/>
    </source>
</evidence>
<keyword evidence="4" id="KW-1003">Cell membrane</keyword>
<dbReference type="Pfam" id="PF02518">
    <property type="entry name" value="HATPase_c"/>
    <property type="match status" value="1"/>
</dbReference>
<keyword evidence="13 16" id="KW-0472">Membrane</keyword>
<dbReference type="InterPro" id="IPR050736">
    <property type="entry name" value="Sensor_HK_Regulatory"/>
</dbReference>
<dbReference type="SUPFAM" id="SSF158472">
    <property type="entry name" value="HAMP domain-like"/>
    <property type="match status" value="1"/>
</dbReference>
<dbReference type="SMART" id="SM00304">
    <property type="entry name" value="HAMP"/>
    <property type="match status" value="1"/>
</dbReference>
<feature type="domain" description="HAMP" evidence="18">
    <location>
        <begin position="225"/>
        <end position="277"/>
    </location>
</feature>
<name>A0A563DY32_9MICO</name>
<keyword evidence="10" id="KW-0067">ATP-binding</keyword>
<accession>A0A563DY32</accession>
<comment type="catalytic activity">
    <reaction evidence="1">
        <text>ATP + protein L-histidine = ADP + protein N-phospho-L-histidine.</text>
        <dbReference type="EC" id="2.7.13.3"/>
    </reaction>
</comment>
<dbReference type="Gene3D" id="6.10.340.10">
    <property type="match status" value="1"/>
</dbReference>
<comment type="subcellular location">
    <subcellularLocation>
        <location evidence="2">Cell membrane</location>
        <topology evidence="2">Multi-pass membrane protein</topology>
    </subcellularLocation>
</comment>
<evidence type="ECO:0000256" key="7">
    <source>
        <dbReference type="ARBA" id="ARBA00022692"/>
    </source>
</evidence>
<evidence type="ECO:0000256" key="13">
    <source>
        <dbReference type="ARBA" id="ARBA00023136"/>
    </source>
</evidence>
<dbReference type="SMART" id="SM00387">
    <property type="entry name" value="HATPase_c"/>
    <property type="match status" value="1"/>
</dbReference>
<evidence type="ECO:0000256" key="1">
    <source>
        <dbReference type="ARBA" id="ARBA00000085"/>
    </source>
</evidence>
<dbReference type="Proteomes" id="UP000320244">
    <property type="component" value="Unassembled WGS sequence"/>
</dbReference>
<sequence>MDTVGSWTRRAARFLYRRWRQSLPLRVVTITTIVGGLFTLALGTYMYQQIADGLVHSSMASAEQQSLVKRAAAQNIFLNTDRTDPASLKLVAGQTVQSIGSTGDDPSVLVVLQQSLNNTYQALPRISSGGVSPDIVPSDIVHALAKDPAHQQVEIITAPYKGRQGVPAVLVGSRITVPNAGEYDLYLIYSMAPEQQSLNIVKGSLLAGGLALLLLLAGLAYLVTRMVVAPVRAAAHVSERLTAGALNERMQVSGEDDLARLATSFNAMADSLQRQIRQLEDLSQLQQRFTSDVSHELRTPLTTIRMAADLIHASRDDFTAQVSRSSELLHRELGRFESLLTDLLEISRFDAGAAALTTETVDLRVIVGSVAEGAASLADRAGTQLRVHAHTPALAPMDSRRIERIVRNLVTNAIEHGERRPIDISVGVSATAVAVSVRDYGVGLKPGDQAMVFNRFWRADPARARTTGGTGLGLSISLEDAQLHDGWLQAWGEVGRGACFRLTLPRKAGVPIRHSPVSLSPDAAARGKLPTGTGGQTGGVPPGAPVNLQLRPPT</sequence>
<dbReference type="Gene3D" id="1.10.287.130">
    <property type="match status" value="1"/>
</dbReference>
<dbReference type="InterPro" id="IPR003661">
    <property type="entry name" value="HisK_dim/P_dom"/>
</dbReference>
<dbReference type="Gene3D" id="3.30.565.10">
    <property type="entry name" value="Histidine kinase-like ATPase, C-terminal domain"/>
    <property type="match status" value="1"/>
</dbReference>
<dbReference type="InterPro" id="IPR036890">
    <property type="entry name" value="HATPase_C_sf"/>
</dbReference>
<dbReference type="EMBL" id="VCQV01000022">
    <property type="protein sequence ID" value="TWP35137.1"/>
    <property type="molecule type" value="Genomic_DNA"/>
</dbReference>
<evidence type="ECO:0000259" key="18">
    <source>
        <dbReference type="PROSITE" id="PS50885"/>
    </source>
</evidence>
<dbReference type="InterPro" id="IPR003594">
    <property type="entry name" value="HATPase_dom"/>
</dbReference>